<feature type="chain" id="PRO_5025405972" evidence="2">
    <location>
        <begin position="20"/>
        <end position="622"/>
    </location>
</feature>
<feature type="region of interest" description="Disordered" evidence="1">
    <location>
        <begin position="79"/>
        <end position="143"/>
    </location>
</feature>
<dbReference type="PANTHER" id="PTHR19143">
    <property type="entry name" value="FIBRINOGEN/TENASCIN/ANGIOPOEITIN"/>
    <property type="match status" value="1"/>
</dbReference>
<evidence type="ECO:0000313" key="5">
    <source>
        <dbReference type="Proteomes" id="UP000440578"/>
    </source>
</evidence>
<dbReference type="Pfam" id="PF00147">
    <property type="entry name" value="Fibrinogen_C"/>
    <property type="match status" value="1"/>
</dbReference>
<evidence type="ECO:0000256" key="2">
    <source>
        <dbReference type="SAM" id="SignalP"/>
    </source>
</evidence>
<organism evidence="4 5">
    <name type="scientific">Amphibalanus amphitrite</name>
    <name type="common">Striped barnacle</name>
    <name type="synonym">Balanus amphitrite</name>
    <dbReference type="NCBI Taxonomy" id="1232801"/>
    <lineage>
        <taxon>Eukaryota</taxon>
        <taxon>Metazoa</taxon>
        <taxon>Ecdysozoa</taxon>
        <taxon>Arthropoda</taxon>
        <taxon>Crustacea</taxon>
        <taxon>Multicrustacea</taxon>
        <taxon>Cirripedia</taxon>
        <taxon>Thoracica</taxon>
        <taxon>Thoracicalcarea</taxon>
        <taxon>Balanomorpha</taxon>
        <taxon>Balanoidea</taxon>
        <taxon>Balanidae</taxon>
        <taxon>Amphibalaninae</taxon>
        <taxon>Amphibalanus</taxon>
    </lineage>
</organism>
<feature type="region of interest" description="Disordered" evidence="1">
    <location>
        <begin position="224"/>
        <end position="274"/>
    </location>
</feature>
<dbReference type="InterPro" id="IPR050373">
    <property type="entry name" value="Fibrinogen_C-term_domain"/>
</dbReference>
<dbReference type="AlphaFoldDB" id="A0A6A4VLH7"/>
<comment type="caution">
    <text evidence="4">The sequence shown here is derived from an EMBL/GenBank/DDBJ whole genome shotgun (WGS) entry which is preliminary data.</text>
</comment>
<accession>A0A6A4VLH7</accession>
<name>A0A6A4VLH7_AMPAM</name>
<dbReference type="InterPro" id="IPR014716">
    <property type="entry name" value="Fibrinogen_a/b/g_C_1"/>
</dbReference>
<dbReference type="NCBIfam" id="NF040941">
    <property type="entry name" value="GGGWT_bact"/>
    <property type="match status" value="1"/>
</dbReference>
<feature type="domain" description="Fibrinogen C-terminal" evidence="3">
    <location>
        <begin position="532"/>
        <end position="622"/>
    </location>
</feature>
<feature type="compositionally biased region" description="Polar residues" evidence="1">
    <location>
        <begin position="115"/>
        <end position="124"/>
    </location>
</feature>
<sequence length="622" mass="66256">MRLWTSVAALFSIIHLALAGYIRTDDYSSGYIRSEDYSAGYTRANDYTSGYTRSDDYSSGYVPSDYSAGYLPAPSTSTARYPTGYLREPPSRRPVRSTTPRLRYDSIFSDGGARQPTSERSPAQRTRPHPSYPAAATKSDRAGVALDRSDTYHTGNGDVCGDFQTIGLGAGAASLLAFLVYILLTNSLTSTVAATNRRAAGADPWLARTAVTATCAAADLLNSSSETARRRETENGHQDGNGDESADGKFPWSSTNGENNHEFTQTSNGKPLKTIGINDDGEPSLRLVSSNEIPDIAPPSAPWARRVRSGVHRFSSRQFGDDCFSEMIGALAGLAGLGALSGFSLSQSAQALLTSMMTIAAMTTTTTTTTTTGTGTSTTGSGTGGGRLLDDSSDQPTGLALVGRIAALALTPGDLPCVQRDLCQLVREGHRAGRPHDTTLPLARGHPRRALQMSCQLRAVSPRAAADAAGTSCQSSMAVYSVIGVMLVVWTALAGRSAAQQQQPAALPSATADEVYGYIARAVQQELQPVVSKLESRVESLDKVVSRLGGLPVNSPSGVYLLRPSGNNTQPPVEAYCDMDTAGGNWTVIQRRDDIKPHQYFYLGWTDYKEGFENSAVTYTFP</sequence>
<feature type="region of interest" description="Disordered" evidence="1">
    <location>
        <begin position="367"/>
        <end position="392"/>
    </location>
</feature>
<dbReference type="Gene3D" id="3.90.215.10">
    <property type="entry name" value="Gamma Fibrinogen, chain A, domain 1"/>
    <property type="match status" value="1"/>
</dbReference>
<gene>
    <name evidence="4" type="primary">TL5B_1</name>
    <name evidence="4" type="ORF">FJT64_007454</name>
</gene>
<dbReference type="PROSITE" id="PS51406">
    <property type="entry name" value="FIBRINOGEN_C_2"/>
    <property type="match status" value="1"/>
</dbReference>
<dbReference type="EMBL" id="VIIS01001648">
    <property type="protein sequence ID" value="KAF0294925.1"/>
    <property type="molecule type" value="Genomic_DNA"/>
</dbReference>
<dbReference type="InterPro" id="IPR036056">
    <property type="entry name" value="Fibrinogen-like_C"/>
</dbReference>
<feature type="signal peptide" evidence="2">
    <location>
        <begin position="1"/>
        <end position="19"/>
    </location>
</feature>
<evidence type="ECO:0000256" key="1">
    <source>
        <dbReference type="SAM" id="MobiDB-lite"/>
    </source>
</evidence>
<reference evidence="4 5" key="1">
    <citation type="submission" date="2019-07" db="EMBL/GenBank/DDBJ databases">
        <title>Draft genome assembly of a fouling barnacle, Amphibalanus amphitrite (Darwin, 1854): The first reference genome for Thecostraca.</title>
        <authorList>
            <person name="Kim W."/>
        </authorList>
    </citation>
    <scope>NUCLEOTIDE SEQUENCE [LARGE SCALE GENOMIC DNA]</scope>
    <source>
        <strain evidence="4">SNU_AA5</strain>
        <tissue evidence="4">Soma without cirri and trophi</tissue>
    </source>
</reference>
<dbReference type="InterPro" id="IPR002181">
    <property type="entry name" value="Fibrinogen_a/b/g_C_dom"/>
</dbReference>
<feature type="compositionally biased region" description="Polar residues" evidence="1">
    <location>
        <begin position="252"/>
        <end position="269"/>
    </location>
</feature>
<dbReference type="PANTHER" id="PTHR19143:SF458">
    <property type="entry name" value="FIBRINOGEN C-TERMINAL DOMAIN-CONTAINING PROTEIN-RELATED"/>
    <property type="match status" value="1"/>
</dbReference>
<protein>
    <submittedName>
        <fullName evidence="4">Techylectin-5B</fullName>
    </submittedName>
</protein>
<evidence type="ECO:0000313" key="4">
    <source>
        <dbReference type="EMBL" id="KAF0294925.1"/>
    </source>
</evidence>
<dbReference type="Proteomes" id="UP000440578">
    <property type="component" value="Unassembled WGS sequence"/>
</dbReference>
<feature type="compositionally biased region" description="Low complexity" evidence="1">
    <location>
        <begin position="367"/>
        <end position="380"/>
    </location>
</feature>
<evidence type="ECO:0000259" key="3">
    <source>
        <dbReference type="PROSITE" id="PS51406"/>
    </source>
</evidence>
<dbReference type="SUPFAM" id="SSF56496">
    <property type="entry name" value="Fibrinogen C-terminal domain-like"/>
    <property type="match status" value="1"/>
</dbReference>
<keyword evidence="2" id="KW-0732">Signal</keyword>
<feature type="compositionally biased region" description="Basic and acidic residues" evidence="1">
    <location>
        <begin position="227"/>
        <end position="237"/>
    </location>
</feature>
<proteinExistence type="predicted"/>
<keyword evidence="5" id="KW-1185">Reference proteome</keyword>
<dbReference type="GO" id="GO:0005615">
    <property type="term" value="C:extracellular space"/>
    <property type="evidence" value="ECO:0007669"/>
    <property type="project" value="TreeGrafter"/>
</dbReference>